<evidence type="ECO:0000313" key="3">
    <source>
        <dbReference type="Proteomes" id="UP000002363"/>
    </source>
</evidence>
<protein>
    <submittedName>
        <fullName evidence="2">Uncharacterized protein</fullName>
    </submittedName>
</protein>
<evidence type="ECO:0000256" key="1">
    <source>
        <dbReference type="SAM" id="Phobius"/>
    </source>
</evidence>
<name>A0A0H3CRQ2_ENTCC</name>
<dbReference type="EMBL" id="CP001918">
    <property type="protein sequence ID" value="ADF64297.1"/>
    <property type="molecule type" value="Genomic_DNA"/>
</dbReference>
<keyword evidence="1" id="KW-1133">Transmembrane helix</keyword>
<dbReference type="KEGG" id="enc:ECL_04770"/>
<evidence type="ECO:0000313" key="2">
    <source>
        <dbReference type="EMBL" id="ADF64297.1"/>
    </source>
</evidence>
<keyword evidence="1" id="KW-0812">Transmembrane</keyword>
<dbReference type="STRING" id="716541.ECL_04770"/>
<dbReference type="AlphaFoldDB" id="A0A0H3CRQ2"/>
<dbReference type="HOGENOM" id="CLU_3183214_0_0_6"/>
<dbReference type="Proteomes" id="UP000002363">
    <property type="component" value="Chromosome"/>
</dbReference>
<proteinExistence type="predicted"/>
<accession>A0A0H3CRQ2</accession>
<reference evidence="2 3" key="1">
    <citation type="journal article" date="2010" name="J. Bacteriol.">
        <title>Complete genome sequence of Enterobacter cloacae subsp. cloacae type strain ATCC 13047.</title>
        <authorList>
            <person name="Ren Y."/>
            <person name="Ren Y."/>
            <person name="Zhou Z."/>
            <person name="Guo X."/>
            <person name="Li Y."/>
            <person name="Feng L."/>
            <person name="Wang L."/>
        </authorList>
    </citation>
    <scope>NUCLEOTIDE SEQUENCE [LARGE SCALE GENOMIC DNA]</scope>
    <source>
        <strain evidence="3">ATCC 13047 / DSM 30054 / NBRC 13535 / NCTC 10005 / WDCM 00083 / NCDC 279-56</strain>
    </source>
</reference>
<keyword evidence="3" id="KW-1185">Reference proteome</keyword>
<feature type="transmembrane region" description="Helical" evidence="1">
    <location>
        <begin position="7"/>
        <end position="30"/>
    </location>
</feature>
<dbReference type="EnsemblBacteria" id="ADF64297">
    <property type="protein sequence ID" value="ADF64297"/>
    <property type="gene ID" value="ECL_04770"/>
</dbReference>
<keyword evidence="1" id="KW-0472">Membrane</keyword>
<gene>
    <name evidence="2" type="ordered locus">ECL_04770</name>
</gene>
<organism evidence="2 3">
    <name type="scientific">Enterobacter cloacae subsp. cloacae (strain ATCC 13047 / DSM 30054 / NBRC 13535 / NCTC 10005 / WDCM 00083 / NCDC 279-56)</name>
    <dbReference type="NCBI Taxonomy" id="716541"/>
    <lineage>
        <taxon>Bacteria</taxon>
        <taxon>Pseudomonadati</taxon>
        <taxon>Pseudomonadota</taxon>
        <taxon>Gammaproteobacteria</taxon>
        <taxon>Enterobacterales</taxon>
        <taxon>Enterobacteriaceae</taxon>
        <taxon>Enterobacter</taxon>
        <taxon>Enterobacter cloacae complex</taxon>
    </lineage>
</organism>
<sequence>MTFRLDFIANIAHITYHVVYQTALIIIYVMNCADKLLLNMLCNNFD</sequence>